<dbReference type="AlphaFoldDB" id="A0A8J3IYV6"/>
<evidence type="ECO:0000313" key="2">
    <source>
        <dbReference type="EMBL" id="GHO98566.1"/>
    </source>
</evidence>
<name>A0A8J3IYV6_9CHLR</name>
<keyword evidence="1" id="KW-1133">Transmembrane helix</keyword>
<dbReference type="EMBL" id="BNJK01000002">
    <property type="protein sequence ID" value="GHO98566.1"/>
    <property type="molecule type" value="Genomic_DNA"/>
</dbReference>
<comment type="caution">
    <text evidence="2">The sequence shown here is derived from an EMBL/GenBank/DDBJ whole genome shotgun (WGS) entry which is preliminary data.</text>
</comment>
<dbReference type="Proteomes" id="UP000597444">
    <property type="component" value="Unassembled WGS sequence"/>
</dbReference>
<feature type="transmembrane region" description="Helical" evidence="1">
    <location>
        <begin position="40"/>
        <end position="58"/>
    </location>
</feature>
<keyword evidence="3" id="KW-1185">Reference proteome</keyword>
<accession>A0A8J3IYV6</accession>
<protein>
    <submittedName>
        <fullName evidence="2">Uncharacterized protein</fullName>
    </submittedName>
</protein>
<dbReference type="RefSeq" id="WP_220209284.1">
    <property type="nucleotide sequence ID" value="NZ_BNJK01000002.1"/>
</dbReference>
<sequence length="59" mass="7041">METYVFRRVQAAPLSIAHRLQAAWYQAVRAVKDTCLCREFWRLLLVALIQTVITHLFHW</sequence>
<reference evidence="2" key="1">
    <citation type="submission" date="2020-10" db="EMBL/GenBank/DDBJ databases">
        <title>Taxonomic study of unclassified bacteria belonging to the class Ktedonobacteria.</title>
        <authorList>
            <person name="Yabe S."/>
            <person name="Wang C.M."/>
            <person name="Zheng Y."/>
            <person name="Sakai Y."/>
            <person name="Cavaletti L."/>
            <person name="Monciardini P."/>
            <person name="Donadio S."/>
        </authorList>
    </citation>
    <scope>NUCLEOTIDE SEQUENCE</scope>
    <source>
        <strain evidence="2">ID150040</strain>
    </source>
</reference>
<organism evidence="2 3">
    <name type="scientific">Reticulibacter mediterranei</name>
    <dbReference type="NCBI Taxonomy" id="2778369"/>
    <lineage>
        <taxon>Bacteria</taxon>
        <taxon>Bacillati</taxon>
        <taxon>Chloroflexota</taxon>
        <taxon>Ktedonobacteria</taxon>
        <taxon>Ktedonobacterales</taxon>
        <taxon>Reticulibacteraceae</taxon>
        <taxon>Reticulibacter</taxon>
    </lineage>
</organism>
<evidence type="ECO:0000313" key="3">
    <source>
        <dbReference type="Proteomes" id="UP000597444"/>
    </source>
</evidence>
<gene>
    <name evidence="2" type="ORF">KSF_086140</name>
</gene>
<keyword evidence="1" id="KW-0812">Transmembrane</keyword>
<proteinExistence type="predicted"/>
<keyword evidence="1" id="KW-0472">Membrane</keyword>
<evidence type="ECO:0000256" key="1">
    <source>
        <dbReference type="SAM" id="Phobius"/>
    </source>
</evidence>